<dbReference type="Pfam" id="PF13472">
    <property type="entry name" value="Lipase_GDSL_2"/>
    <property type="match status" value="1"/>
</dbReference>
<proteinExistence type="predicted"/>
<sequence>MKQLLCLGDSITDCNRSFSSCPLGNGYVHILAEQLGKNWEVVNRGVDGFTVQRVYEQTEREFGRFHPDIITILVGINDVCMMETTNRLPHQKKEMTEQFETVYRKLIRFLKRYAPEHIILMEPFLFPEPAEYLNWYPQVKELSLRIRKLAEEYSLHYLSLWEPLLKFAKETGTSQVTIDGIHLTSKGHQFLAQQVLDCLDQIK</sequence>
<dbReference type="InterPro" id="IPR036514">
    <property type="entry name" value="SGNH_hydro_sf"/>
</dbReference>
<dbReference type="EMBL" id="DXEX01000066">
    <property type="protein sequence ID" value="HIX58625.1"/>
    <property type="molecule type" value="Genomic_DNA"/>
</dbReference>
<evidence type="ECO:0000313" key="3">
    <source>
        <dbReference type="Proteomes" id="UP000886817"/>
    </source>
</evidence>
<dbReference type="SUPFAM" id="SSF52266">
    <property type="entry name" value="SGNH hydrolase"/>
    <property type="match status" value="1"/>
</dbReference>
<evidence type="ECO:0000259" key="1">
    <source>
        <dbReference type="Pfam" id="PF13472"/>
    </source>
</evidence>
<comment type="caution">
    <text evidence="2">The sequence shown here is derived from an EMBL/GenBank/DDBJ whole genome shotgun (WGS) entry which is preliminary data.</text>
</comment>
<accession>A0A9D1WG43</accession>
<dbReference type="AlphaFoldDB" id="A0A9D1WG43"/>
<dbReference type="PANTHER" id="PTHR30383">
    <property type="entry name" value="THIOESTERASE 1/PROTEASE 1/LYSOPHOSPHOLIPASE L1"/>
    <property type="match status" value="1"/>
</dbReference>
<dbReference type="Proteomes" id="UP000886817">
    <property type="component" value="Unassembled WGS sequence"/>
</dbReference>
<name>A0A9D1WG43_9FIRM</name>
<keyword evidence="2" id="KW-0378">Hydrolase</keyword>
<reference evidence="2" key="1">
    <citation type="journal article" date="2021" name="PeerJ">
        <title>Extensive microbial diversity within the chicken gut microbiome revealed by metagenomics and culture.</title>
        <authorList>
            <person name="Gilroy R."/>
            <person name="Ravi A."/>
            <person name="Getino M."/>
            <person name="Pursley I."/>
            <person name="Horton D.L."/>
            <person name="Alikhan N.F."/>
            <person name="Baker D."/>
            <person name="Gharbi K."/>
            <person name="Hall N."/>
            <person name="Watson M."/>
            <person name="Adriaenssens E.M."/>
            <person name="Foster-Nyarko E."/>
            <person name="Jarju S."/>
            <person name="Secka A."/>
            <person name="Antonio M."/>
            <person name="Oren A."/>
            <person name="Chaudhuri R.R."/>
            <person name="La Ragione R."/>
            <person name="Hildebrand F."/>
            <person name="Pallen M.J."/>
        </authorList>
    </citation>
    <scope>NUCLEOTIDE SEQUENCE</scope>
    <source>
        <strain evidence="2">ChiSjej1B19-8411</strain>
    </source>
</reference>
<dbReference type="Gene3D" id="3.40.50.1110">
    <property type="entry name" value="SGNH hydrolase"/>
    <property type="match status" value="1"/>
</dbReference>
<feature type="domain" description="SGNH hydrolase-type esterase" evidence="1">
    <location>
        <begin position="6"/>
        <end position="189"/>
    </location>
</feature>
<dbReference type="GO" id="GO:0004622">
    <property type="term" value="F:phosphatidylcholine lysophospholipase activity"/>
    <property type="evidence" value="ECO:0007669"/>
    <property type="project" value="TreeGrafter"/>
</dbReference>
<protein>
    <submittedName>
        <fullName evidence="2">SGNH/GDSL hydrolase family protein</fullName>
    </submittedName>
</protein>
<organism evidence="2 3">
    <name type="scientific">Candidatus Blautia gallistercoris</name>
    <dbReference type="NCBI Taxonomy" id="2838490"/>
    <lineage>
        <taxon>Bacteria</taxon>
        <taxon>Bacillati</taxon>
        <taxon>Bacillota</taxon>
        <taxon>Clostridia</taxon>
        <taxon>Lachnospirales</taxon>
        <taxon>Lachnospiraceae</taxon>
        <taxon>Blautia</taxon>
    </lineage>
</organism>
<dbReference type="InterPro" id="IPR013830">
    <property type="entry name" value="SGNH_hydro"/>
</dbReference>
<dbReference type="PANTHER" id="PTHR30383:SF5">
    <property type="entry name" value="SGNH HYDROLASE-TYPE ESTERASE DOMAIN-CONTAINING PROTEIN"/>
    <property type="match status" value="1"/>
</dbReference>
<evidence type="ECO:0000313" key="2">
    <source>
        <dbReference type="EMBL" id="HIX58625.1"/>
    </source>
</evidence>
<dbReference type="InterPro" id="IPR051532">
    <property type="entry name" value="Ester_Hydrolysis_Enzymes"/>
</dbReference>
<reference evidence="2" key="2">
    <citation type="submission" date="2021-04" db="EMBL/GenBank/DDBJ databases">
        <authorList>
            <person name="Gilroy R."/>
        </authorList>
    </citation>
    <scope>NUCLEOTIDE SEQUENCE</scope>
    <source>
        <strain evidence="2">ChiSjej1B19-8411</strain>
    </source>
</reference>
<gene>
    <name evidence="2" type="ORF">IAA45_02790</name>
</gene>